<feature type="non-terminal residue" evidence="2">
    <location>
        <position position="1"/>
    </location>
</feature>
<name>A0AAI9U8C4_9PEZI</name>
<accession>A0AAI9U8C4</accession>
<reference evidence="2 3" key="1">
    <citation type="submission" date="2016-10" db="EMBL/GenBank/DDBJ databases">
        <title>The genome sequence of Colletotrichum fioriniae PJ7.</title>
        <authorList>
            <person name="Baroncelli R."/>
        </authorList>
    </citation>
    <scope>NUCLEOTIDE SEQUENCE [LARGE SCALE GENOMIC DNA]</scope>
    <source>
        <strain evidence="2">Col 31</strain>
    </source>
</reference>
<sequence>LLLHHRPDISPTLAVPSKHPSGPPPTYNLESALRRSPGPLRPLSVRSIRTDYELLFLCARDTPAWPMPRTSHSPSVSLTCSQGTNEALQKDAPMPPTRGRQQCLRSIFPSCPSHYCLVKSKNQGLGRPTQCPKSNKSTTTIETKEPRTTGDIFNRRPMTAVTFVGQPPLPASLCHSVPNRCPPVCEHWGSVLHSGRASGPSRLPQALH</sequence>
<comment type="caution">
    <text evidence="2">The sequence shown here is derived from an EMBL/GenBank/DDBJ whole genome shotgun (WGS) entry which is preliminary data.</text>
</comment>
<organism evidence="2 3">
    <name type="scientific">Colletotrichum melonis</name>
    <dbReference type="NCBI Taxonomy" id="1209925"/>
    <lineage>
        <taxon>Eukaryota</taxon>
        <taxon>Fungi</taxon>
        <taxon>Dikarya</taxon>
        <taxon>Ascomycota</taxon>
        <taxon>Pezizomycotina</taxon>
        <taxon>Sordariomycetes</taxon>
        <taxon>Hypocreomycetidae</taxon>
        <taxon>Glomerellales</taxon>
        <taxon>Glomerellaceae</taxon>
        <taxon>Colletotrichum</taxon>
        <taxon>Colletotrichum acutatum species complex</taxon>
    </lineage>
</organism>
<gene>
    <name evidence="2" type="ORF">CMEL01_05322</name>
</gene>
<dbReference type="EMBL" id="MLGG01000035">
    <property type="protein sequence ID" value="KAK1453663.1"/>
    <property type="molecule type" value="Genomic_DNA"/>
</dbReference>
<evidence type="ECO:0000256" key="1">
    <source>
        <dbReference type="SAM" id="MobiDB-lite"/>
    </source>
</evidence>
<proteinExistence type="predicted"/>
<evidence type="ECO:0000313" key="3">
    <source>
        <dbReference type="Proteomes" id="UP001239795"/>
    </source>
</evidence>
<protein>
    <submittedName>
        <fullName evidence="2">Uncharacterized protein</fullName>
    </submittedName>
</protein>
<feature type="region of interest" description="Disordered" evidence="1">
    <location>
        <begin position="1"/>
        <end position="36"/>
    </location>
</feature>
<evidence type="ECO:0000313" key="2">
    <source>
        <dbReference type="EMBL" id="KAK1453663.1"/>
    </source>
</evidence>
<dbReference type="AlphaFoldDB" id="A0AAI9U8C4"/>
<keyword evidence="3" id="KW-1185">Reference proteome</keyword>
<dbReference type="Proteomes" id="UP001239795">
    <property type="component" value="Unassembled WGS sequence"/>
</dbReference>